<protein>
    <recommendedName>
        <fullName evidence="1">KRAB domain-containing protein</fullName>
    </recommendedName>
</protein>
<dbReference type="PROSITE" id="PS50805">
    <property type="entry name" value="KRAB"/>
    <property type="match status" value="1"/>
</dbReference>
<reference evidence="2 3" key="1">
    <citation type="submission" date="2023-05" db="EMBL/GenBank/DDBJ databases">
        <title>B98-5 Cell Line De Novo Hybrid Assembly: An Optical Mapping Approach.</title>
        <authorList>
            <person name="Kananen K."/>
            <person name="Auerbach J.A."/>
            <person name="Kautto E."/>
            <person name="Blachly J.S."/>
        </authorList>
    </citation>
    <scope>NUCLEOTIDE SEQUENCE [LARGE SCALE GENOMIC DNA]</scope>
    <source>
        <strain evidence="2">B95-8</strain>
        <tissue evidence="2">Cell line</tissue>
    </source>
</reference>
<proteinExistence type="predicted"/>
<feature type="domain" description="KRAB" evidence="1">
    <location>
        <begin position="19"/>
        <end position="156"/>
    </location>
</feature>
<accession>A0ABQ9UKT3</accession>
<evidence type="ECO:0000259" key="1">
    <source>
        <dbReference type="PROSITE" id="PS50805"/>
    </source>
</evidence>
<dbReference type="Gene3D" id="6.10.140.140">
    <property type="match status" value="1"/>
</dbReference>
<dbReference type="EMBL" id="JASSZA010000012">
    <property type="protein sequence ID" value="KAK2096847.1"/>
    <property type="molecule type" value="Genomic_DNA"/>
</dbReference>
<evidence type="ECO:0000313" key="3">
    <source>
        <dbReference type="Proteomes" id="UP001266305"/>
    </source>
</evidence>
<dbReference type="CDD" id="cd07765">
    <property type="entry name" value="KRAB_A-box"/>
    <property type="match status" value="1"/>
</dbReference>
<comment type="caution">
    <text evidence="2">The sequence shown here is derived from an EMBL/GenBank/DDBJ whole genome shotgun (WGS) entry which is preliminary data.</text>
</comment>
<dbReference type="InterPro" id="IPR050169">
    <property type="entry name" value="Krueppel_C2H2_ZnF"/>
</dbReference>
<keyword evidence="3" id="KW-1185">Reference proteome</keyword>
<dbReference type="Proteomes" id="UP001266305">
    <property type="component" value="Unassembled WGS sequence"/>
</dbReference>
<dbReference type="SMART" id="SM00349">
    <property type="entry name" value="KRAB"/>
    <property type="match status" value="1"/>
</dbReference>
<gene>
    <name evidence="2" type="ORF">P7K49_025881</name>
</gene>
<name>A0ABQ9UKT3_SAGOE</name>
<dbReference type="SUPFAM" id="SSF109640">
    <property type="entry name" value="KRAB domain (Kruppel-associated box)"/>
    <property type="match status" value="1"/>
</dbReference>
<dbReference type="PANTHER" id="PTHR23232">
    <property type="entry name" value="KRAB DOMAIN C2H2 ZINC FINGER"/>
    <property type="match status" value="1"/>
</dbReference>
<dbReference type="InterPro" id="IPR001909">
    <property type="entry name" value="KRAB"/>
</dbReference>
<organism evidence="2 3">
    <name type="scientific">Saguinus oedipus</name>
    <name type="common">Cotton-top tamarin</name>
    <name type="synonym">Oedipomidas oedipus</name>
    <dbReference type="NCBI Taxonomy" id="9490"/>
    <lineage>
        <taxon>Eukaryota</taxon>
        <taxon>Metazoa</taxon>
        <taxon>Chordata</taxon>
        <taxon>Craniata</taxon>
        <taxon>Vertebrata</taxon>
        <taxon>Euteleostomi</taxon>
        <taxon>Mammalia</taxon>
        <taxon>Eutheria</taxon>
        <taxon>Euarchontoglires</taxon>
        <taxon>Primates</taxon>
        <taxon>Haplorrhini</taxon>
        <taxon>Platyrrhini</taxon>
        <taxon>Cebidae</taxon>
        <taxon>Callitrichinae</taxon>
        <taxon>Saguinus</taxon>
    </lineage>
</organism>
<dbReference type="InterPro" id="IPR036051">
    <property type="entry name" value="KRAB_dom_sf"/>
</dbReference>
<evidence type="ECO:0000313" key="2">
    <source>
        <dbReference type="EMBL" id="KAK2096847.1"/>
    </source>
</evidence>
<dbReference type="PANTHER" id="PTHR23232:SF118">
    <property type="entry name" value="ZINC FINGER PROTEIN 746"/>
    <property type="match status" value="1"/>
</dbReference>
<dbReference type="Pfam" id="PF01352">
    <property type="entry name" value="KRAB"/>
    <property type="match status" value="1"/>
</dbReference>
<sequence length="268" mass="30073">MTGKPLVSNEDGYCPYVPVIFDDVAVYFSEQEWGKLEDWQKELYKHVMRGSYETLVSLECQDRKDGGVSSPQAQGVDPSVGADLEQGRPLLLSDLVCNPLTFEKDSFFQPSPTEMCGPYSDMPRDYAISKPEVLSQIEQGKEPCSWRRPGPKIPDVPVDPSPGLSLVSQELLALSAFSLWMCSVQAVIHAAINRLRFPASSEQPAQNSRSHLHVTFSGIRALAVPLCLPTPMCLPFRRARVFFRHRAREWTVTGLRMISPSLIRFRIC</sequence>